<dbReference type="Proteomes" id="UP000030151">
    <property type="component" value="Unassembled WGS sequence"/>
</dbReference>
<dbReference type="AlphaFoldDB" id="A0A0A1UT40"/>
<dbReference type="OrthoDB" id="4941521at2759"/>
<evidence type="ECO:0000313" key="2">
    <source>
        <dbReference type="EMBL" id="EXU99017.1"/>
    </source>
</evidence>
<evidence type="ECO:0000256" key="1">
    <source>
        <dbReference type="SAM" id="MobiDB-lite"/>
    </source>
</evidence>
<proteinExistence type="predicted"/>
<protein>
    <submittedName>
        <fullName evidence="2">Uncharacterized protein</fullName>
    </submittedName>
</protein>
<reference evidence="2 3" key="1">
    <citation type="submission" date="2014-02" db="EMBL/GenBank/DDBJ databases">
        <title>The genome sequence of the entomopathogenic fungus Metarhizium robertsii ARSEF 2575.</title>
        <authorList>
            <person name="Giuliano Garisto Donzelli B."/>
            <person name="Roe B.A."/>
            <person name="Macmil S.L."/>
            <person name="Krasnoff S.B."/>
            <person name="Gibson D.M."/>
        </authorList>
    </citation>
    <scope>NUCLEOTIDE SEQUENCE [LARGE SCALE GENOMIC DNA]</scope>
    <source>
        <strain evidence="2 3">ARSEF 2575</strain>
    </source>
</reference>
<sequence>MLNSAAESEIDDLDESKVCEADDDSPSDNADGQQFNCEPIDCLMISNELYRIVEASDQEMLDKFHNFRYILGRQSHKRVLGDLETFTLTQDEENIPQAMALYDLHEP</sequence>
<accession>A0A0A1UT40</accession>
<comment type="caution">
    <text evidence="2">The sequence shown here is derived from an EMBL/GenBank/DDBJ whole genome shotgun (WGS) entry which is preliminary data.</text>
</comment>
<name>A0A0A1UT40_9HYPO</name>
<evidence type="ECO:0000313" key="3">
    <source>
        <dbReference type="Proteomes" id="UP000030151"/>
    </source>
</evidence>
<organism evidence="2 3">
    <name type="scientific">Metarhizium robertsii</name>
    <dbReference type="NCBI Taxonomy" id="568076"/>
    <lineage>
        <taxon>Eukaryota</taxon>
        <taxon>Fungi</taxon>
        <taxon>Dikarya</taxon>
        <taxon>Ascomycota</taxon>
        <taxon>Pezizomycotina</taxon>
        <taxon>Sordariomycetes</taxon>
        <taxon>Hypocreomycetidae</taxon>
        <taxon>Hypocreales</taxon>
        <taxon>Clavicipitaceae</taxon>
        <taxon>Metarhizium</taxon>
    </lineage>
</organism>
<dbReference type="HOGENOM" id="CLU_2210636_0_0_1"/>
<feature type="region of interest" description="Disordered" evidence="1">
    <location>
        <begin position="1"/>
        <end position="35"/>
    </location>
</feature>
<dbReference type="EMBL" id="JELW01000021">
    <property type="protein sequence ID" value="EXU99017.1"/>
    <property type="molecule type" value="Genomic_DNA"/>
</dbReference>
<gene>
    <name evidence="2" type="ORF">X797_007735</name>
</gene>